<proteinExistence type="predicted"/>
<gene>
    <name evidence="3" type="ORF">TRFO_09949</name>
</gene>
<feature type="transmembrane region" description="Helical" evidence="2">
    <location>
        <begin position="377"/>
        <end position="397"/>
    </location>
</feature>
<reference evidence="3" key="1">
    <citation type="submission" date="2016-10" db="EMBL/GenBank/DDBJ databases">
        <authorList>
            <person name="Benchimol M."/>
            <person name="Almeida L.G."/>
            <person name="Vasconcelos A.T."/>
            <person name="Perreira-Neves A."/>
            <person name="Rosa I.A."/>
            <person name="Tasca T."/>
            <person name="Bogo M.R."/>
            <person name="de Souza W."/>
        </authorList>
    </citation>
    <scope>NUCLEOTIDE SEQUENCE [LARGE SCALE GENOMIC DNA]</scope>
    <source>
        <strain evidence="3">K</strain>
    </source>
</reference>
<dbReference type="RefSeq" id="XP_068349460.1">
    <property type="nucleotide sequence ID" value="XM_068495164.1"/>
</dbReference>
<dbReference type="VEuPathDB" id="TrichDB:TRFO_09949"/>
<dbReference type="EMBL" id="MLAK01001182">
    <property type="protein sequence ID" value="OHS96323.1"/>
    <property type="molecule type" value="Genomic_DNA"/>
</dbReference>
<keyword evidence="2" id="KW-0812">Transmembrane</keyword>
<evidence type="ECO:0000256" key="2">
    <source>
        <dbReference type="SAM" id="Phobius"/>
    </source>
</evidence>
<comment type="caution">
    <text evidence="3">The sequence shown here is derived from an EMBL/GenBank/DDBJ whole genome shotgun (WGS) entry which is preliminary data.</text>
</comment>
<dbReference type="Proteomes" id="UP000179807">
    <property type="component" value="Unassembled WGS sequence"/>
</dbReference>
<feature type="transmembrane region" description="Helical" evidence="2">
    <location>
        <begin position="36"/>
        <end position="55"/>
    </location>
</feature>
<feature type="region of interest" description="Disordered" evidence="1">
    <location>
        <begin position="493"/>
        <end position="514"/>
    </location>
</feature>
<dbReference type="AlphaFoldDB" id="A0A1J4JF96"/>
<feature type="region of interest" description="Disordered" evidence="1">
    <location>
        <begin position="910"/>
        <end position="929"/>
    </location>
</feature>
<dbReference type="GeneID" id="94829868"/>
<evidence type="ECO:0000256" key="1">
    <source>
        <dbReference type="SAM" id="MobiDB-lite"/>
    </source>
</evidence>
<accession>A0A1J4JF96</accession>
<feature type="compositionally biased region" description="Acidic residues" evidence="1">
    <location>
        <begin position="913"/>
        <end position="929"/>
    </location>
</feature>
<sequence>MSEISYDSITRKESSTSETEDDVYIFQRRLTVVKNFSHLLMFILFFLAIVIPWWITRDESLKSFKFLSAERVTMSSQGFANATQNLMMKYEIASELLASIASDPSICSCSREHIFNFIKFGETMNEVLSPRPYRFYLGNNYTASCQLEFDENDKKKFKLYMVFPYNETIDQVRIFNETENFQNGDFDMFNGGIFERFISQDESGFRYTVMHNQGYWSSSLALFGGQDDPRTMTSFYPVNFEPNDAPATLCGVTILNTDLVSVYQELPSPENSRWLLLDENLRMIIDREHGALYPDSIESLNPTYPYVENASNELWREASQYIDDLEDGKILLIVINDSVYHMIRRSIRTKAKLTFNFIMLFGLENFTLKVIIPTTHIIIGIIVVLGVVIFLISFIQIQNKHKRDSKLAKPLISEEVERILNSGSIGEVIYGLRQLEMSTPEEIMMNKVVDSVVCNIAKPSNRLFSVSTNTQTKTCEFCRFLKPEIIKKSHYSTSNSTYSSTLPSNTNLNNNNSNNNIDDSFQHNYEQVIRFENNNIEKYNYNFYRNCEINHQNNLTVPDKDDKNNEADPYYTWKNLTFERMKKDIQMKSSRNLSIHIDKCIVYKFIEFLNDKQLFFIEFDPDKLIEFAIFFTKKMNKNPYKTLESINLLNQLFLHDFGQWIVNKLDMFALIFSVLIRDIENFSIQEQQKLLKCDDKEFLLNDSVSRGLRTMKIVKILLNSFIPINQNDTKSDNNNHTGEMPSDIKTDSNNAVFSYFMNRVETLFQSCEIAYHFEIYGEFKNRIESPEFSATNNPDDLILFMKSIFVFLDYSRYFTEEDTFDNVFEELNKILFTEEEKSKDHFVWSYHFEILDKFVSPYAFVLSNLVHIEWLHERLLSNTENILKKLNGVSNHAESLCESEDNSEHAYLYSDSESADFDSESDPSTDSEM</sequence>
<evidence type="ECO:0000313" key="4">
    <source>
        <dbReference type="Proteomes" id="UP000179807"/>
    </source>
</evidence>
<evidence type="ECO:0000313" key="3">
    <source>
        <dbReference type="EMBL" id="OHS96323.1"/>
    </source>
</evidence>
<keyword evidence="2" id="KW-1133">Transmembrane helix</keyword>
<keyword evidence="4" id="KW-1185">Reference proteome</keyword>
<name>A0A1J4JF96_9EUKA</name>
<dbReference type="OrthoDB" id="10687137at2759"/>
<organism evidence="3 4">
    <name type="scientific">Tritrichomonas foetus</name>
    <dbReference type="NCBI Taxonomy" id="1144522"/>
    <lineage>
        <taxon>Eukaryota</taxon>
        <taxon>Metamonada</taxon>
        <taxon>Parabasalia</taxon>
        <taxon>Tritrichomonadida</taxon>
        <taxon>Tritrichomonadidae</taxon>
        <taxon>Tritrichomonas</taxon>
    </lineage>
</organism>
<keyword evidence="2" id="KW-0472">Membrane</keyword>
<protein>
    <submittedName>
        <fullName evidence="3">Uncharacterized protein</fullName>
    </submittedName>
</protein>